<feature type="transmembrane region" description="Helical" evidence="8">
    <location>
        <begin position="1217"/>
        <end position="1235"/>
    </location>
</feature>
<dbReference type="Pfam" id="PF19055">
    <property type="entry name" value="ABC2_membrane_7"/>
    <property type="match status" value="1"/>
</dbReference>
<feature type="transmembrane region" description="Helical" evidence="8">
    <location>
        <begin position="441"/>
        <end position="465"/>
    </location>
</feature>
<sequence>MVPPMPNRELPAEAVVESKFTVPQVEICFRNLTVSAEVDCIGENTDNKEGLSTVANAFRKMTTIRGSRSKQHVSRVLLHDVSGCIKPGTLTLVLGRPGSGKSTLLKALAGQLPLEGNHRVEIDGDIAYNGVHQEELRDSLPHCAGYVGQRDDHFATLTVRETLQFAYEFACSDMDSPIQASPEQVIEWLGLKQCQDTVLGDDVILRGVSGGERKRVTLGEGLLGRQSVLMLDEISTGLDAAATQDIISLLKHTFVEQQQRAVVVSLLQPDPEVFALFDDVLLLNSGEVIYYGPREDVCEYFAAIGLHCPKNRAVADFLLDVGTSEQARYENGSSSELYPRQAPELGEHFRGSTVHRHKIESLATRTFSSLDEVEISKRPPLTQGSPFPQSFWANTLSLTHRQLLLVKRNTAFLCTRGIMSIFMGLIYGSTFFQASPTDIQVVLGLCFQAILFLLLGQTAQISSFVDARVVLAKQRRAQLTRSTSYVFACCAGQLPAALAETLAFGSITFWLSGLGFDASASSSITRFVAFEGILFLTLLSSIAWFFVVAAVSSDRNVAFPVAMASIIAFNVFAGFVVSKGELPVWLIWGYWLDPLAWSLRALAVNLYRTPSLDTCEYEGVNYCQLSNENKTVGEYYLSIFDVPSAQEWVLLGAGFLVISYVAFMILSWLLLERMCRRHGEDSMVHFSSKTSTNNETDESYMIAVTPQSNPSAQDETFGLHVENEAAVIPVTLSFRDMWYSVLETAADGTGATRDLLKGINGYALPGTLTALMGSSGAGKTTLLDVLAGRKSSGSVRGQVLLNGQPASDLMVRRSTGYCEQIDVHSDASTIREALVFSAFLRQESSVPDHEKRATVEECLELLNLGDVADLMIRGRSHEQLKRVSIGVELASRSSVLFLDEPTSGLDAQGAAIVMRAIRRAADLRQCTIVCTIHQPSANVFALFDMLLLLQLGGGVVYFGESSVGAIKPYFEALPGARPLPEGYNPATWILECVGAGVTRVEGHKAPFSQIFQSSVQHTTMMKVLETQSLECGGMMALDFATKRAASSWMQMRMLVSRFRTLYWRTPSYSLSRLFLALGLGLIIGALFSGADYSTYQGMNAGIGGIYLSLNFCGIVAINSVLPLAVDDRAAFYRERSSQSYNALWYFLGATLAEIPYVIVSSFFFTVSSFTLMGFTDGGDADWGVATLVLYWLVMTLFTLQQVYLGQFLAYALPEVELASLAGTLLSTILFLFSGFNPPSSVIPSGYRWLYVLAPQRYTLAAMVALVFADCDSNQGDKFGCQVLQDAPLELDGLSVKQYVESVFEMKYDDIARNVAVTLAVAVGFQLIGLLSLRFISYQRK</sequence>
<keyword evidence="2" id="KW-0813">Transport</keyword>
<evidence type="ECO:0000256" key="3">
    <source>
        <dbReference type="ARBA" id="ARBA00022692"/>
    </source>
</evidence>
<feature type="transmembrane region" description="Helical" evidence="8">
    <location>
        <begin position="1314"/>
        <end position="1335"/>
    </location>
</feature>
<feature type="transmembrane region" description="Helical" evidence="8">
    <location>
        <begin position="527"/>
        <end position="550"/>
    </location>
</feature>
<evidence type="ECO:0000259" key="9">
    <source>
        <dbReference type="PROSITE" id="PS50893"/>
    </source>
</evidence>
<reference evidence="10" key="1">
    <citation type="submission" date="2023-08" db="EMBL/GenBank/DDBJ databases">
        <title>Reference Genome Resource for the Citrus Pathogen Phytophthora citrophthora.</title>
        <authorList>
            <person name="Moller H."/>
            <person name="Coetzee B."/>
            <person name="Rose L.J."/>
            <person name="Van Niekerk J.M."/>
        </authorList>
    </citation>
    <scope>NUCLEOTIDE SEQUENCE</scope>
    <source>
        <strain evidence="10">STE-U-9442</strain>
    </source>
</reference>
<dbReference type="Pfam" id="PF01061">
    <property type="entry name" value="ABC2_membrane"/>
    <property type="match status" value="2"/>
</dbReference>
<dbReference type="PROSITE" id="PS50893">
    <property type="entry name" value="ABC_TRANSPORTER_2"/>
    <property type="match status" value="2"/>
</dbReference>
<name>A0AAD9GE19_9STRA</name>
<dbReference type="SUPFAM" id="SSF52540">
    <property type="entry name" value="P-loop containing nucleoside triphosphate hydrolases"/>
    <property type="match status" value="2"/>
</dbReference>
<feature type="transmembrane region" description="Helical" evidence="8">
    <location>
        <begin position="410"/>
        <end position="429"/>
    </location>
</feature>
<feature type="domain" description="ABC transporter" evidence="9">
    <location>
        <begin position="732"/>
        <end position="976"/>
    </location>
</feature>
<dbReference type="FunFam" id="3.40.50.300:FF:000289">
    <property type="entry name" value="ABC transporter G family member 31"/>
    <property type="match status" value="1"/>
</dbReference>
<evidence type="ECO:0000256" key="5">
    <source>
        <dbReference type="ARBA" id="ARBA00022840"/>
    </source>
</evidence>
<dbReference type="PROSITE" id="PS00211">
    <property type="entry name" value="ABC_TRANSPORTER_1"/>
    <property type="match status" value="1"/>
</dbReference>
<comment type="subcellular location">
    <subcellularLocation>
        <location evidence="1">Membrane</location>
        <topology evidence="1">Multi-pass membrane protein</topology>
    </subcellularLocation>
</comment>
<feature type="transmembrane region" description="Helical" evidence="8">
    <location>
        <begin position="557"/>
        <end position="577"/>
    </location>
</feature>
<feature type="transmembrane region" description="Helical" evidence="8">
    <location>
        <begin position="1184"/>
        <end position="1205"/>
    </location>
</feature>
<feature type="transmembrane region" description="Helical" evidence="8">
    <location>
        <begin position="1142"/>
        <end position="1164"/>
    </location>
</feature>
<feature type="transmembrane region" description="Helical" evidence="8">
    <location>
        <begin position="648"/>
        <end position="671"/>
    </location>
</feature>
<evidence type="ECO:0000256" key="8">
    <source>
        <dbReference type="SAM" id="Phobius"/>
    </source>
</evidence>
<keyword evidence="4" id="KW-0547">Nucleotide-binding</keyword>
<dbReference type="Proteomes" id="UP001259832">
    <property type="component" value="Unassembled WGS sequence"/>
</dbReference>
<evidence type="ECO:0000313" key="11">
    <source>
        <dbReference type="Proteomes" id="UP001259832"/>
    </source>
</evidence>
<comment type="caution">
    <text evidence="10">The sequence shown here is derived from an EMBL/GenBank/DDBJ whole genome shotgun (WGS) entry which is preliminary data.</text>
</comment>
<feature type="transmembrane region" description="Helical" evidence="8">
    <location>
        <begin position="1073"/>
        <end position="1090"/>
    </location>
</feature>
<keyword evidence="5" id="KW-0067">ATP-binding</keyword>
<dbReference type="InterPro" id="IPR027417">
    <property type="entry name" value="P-loop_NTPase"/>
</dbReference>
<keyword evidence="6 8" id="KW-1133">Transmembrane helix</keyword>
<dbReference type="Gene3D" id="3.40.50.300">
    <property type="entry name" value="P-loop containing nucleotide triphosphate hydrolases"/>
    <property type="match status" value="2"/>
</dbReference>
<keyword evidence="11" id="KW-1185">Reference proteome</keyword>
<accession>A0AAD9GE19</accession>
<keyword evidence="3 8" id="KW-0812">Transmembrane</keyword>
<organism evidence="10 11">
    <name type="scientific">Phytophthora citrophthora</name>
    <dbReference type="NCBI Taxonomy" id="4793"/>
    <lineage>
        <taxon>Eukaryota</taxon>
        <taxon>Sar</taxon>
        <taxon>Stramenopiles</taxon>
        <taxon>Oomycota</taxon>
        <taxon>Peronosporomycetes</taxon>
        <taxon>Peronosporales</taxon>
        <taxon>Peronosporaceae</taxon>
        <taxon>Phytophthora</taxon>
    </lineage>
</organism>
<feature type="domain" description="ABC transporter" evidence="9">
    <location>
        <begin position="58"/>
        <end position="310"/>
    </location>
</feature>
<feature type="transmembrane region" description="Helical" evidence="8">
    <location>
        <begin position="1102"/>
        <end position="1121"/>
    </location>
</feature>
<dbReference type="InterPro" id="IPR003439">
    <property type="entry name" value="ABC_transporter-like_ATP-bd"/>
</dbReference>
<dbReference type="EMBL" id="JASMQC010000021">
    <property type="protein sequence ID" value="KAK1936709.1"/>
    <property type="molecule type" value="Genomic_DNA"/>
</dbReference>
<dbReference type="InterPro" id="IPR017871">
    <property type="entry name" value="ABC_transporter-like_CS"/>
</dbReference>
<feature type="transmembrane region" description="Helical" evidence="8">
    <location>
        <begin position="485"/>
        <end position="507"/>
    </location>
</feature>
<proteinExistence type="predicted"/>
<dbReference type="SMART" id="SM00382">
    <property type="entry name" value="AAA"/>
    <property type="match status" value="2"/>
</dbReference>
<evidence type="ECO:0000256" key="4">
    <source>
        <dbReference type="ARBA" id="ARBA00022741"/>
    </source>
</evidence>
<dbReference type="InterPro" id="IPR043926">
    <property type="entry name" value="ABCG_dom"/>
</dbReference>
<protein>
    <submittedName>
        <fullName evidence="10">ABC transporter G family member 36</fullName>
    </submittedName>
</protein>
<dbReference type="PANTHER" id="PTHR19241">
    <property type="entry name" value="ATP-BINDING CASSETTE TRANSPORTER"/>
    <property type="match status" value="1"/>
</dbReference>
<keyword evidence="7 8" id="KW-0472">Membrane</keyword>
<gene>
    <name evidence="10" type="ORF">P3T76_010144</name>
</gene>
<dbReference type="GO" id="GO:0016887">
    <property type="term" value="F:ATP hydrolysis activity"/>
    <property type="evidence" value="ECO:0007669"/>
    <property type="project" value="InterPro"/>
</dbReference>
<evidence type="ECO:0000313" key="10">
    <source>
        <dbReference type="EMBL" id="KAK1936709.1"/>
    </source>
</evidence>
<dbReference type="GO" id="GO:0005524">
    <property type="term" value="F:ATP binding"/>
    <property type="evidence" value="ECO:0007669"/>
    <property type="project" value="UniProtKB-KW"/>
</dbReference>
<dbReference type="InterPro" id="IPR013525">
    <property type="entry name" value="ABC2_TM"/>
</dbReference>
<dbReference type="Pfam" id="PF00005">
    <property type="entry name" value="ABC_tran"/>
    <property type="match status" value="2"/>
</dbReference>
<dbReference type="GO" id="GO:0140359">
    <property type="term" value="F:ABC-type transporter activity"/>
    <property type="evidence" value="ECO:0007669"/>
    <property type="project" value="InterPro"/>
</dbReference>
<evidence type="ECO:0000256" key="6">
    <source>
        <dbReference type="ARBA" id="ARBA00022989"/>
    </source>
</evidence>
<dbReference type="InterPro" id="IPR003593">
    <property type="entry name" value="AAA+_ATPase"/>
</dbReference>
<dbReference type="GO" id="GO:0016020">
    <property type="term" value="C:membrane"/>
    <property type="evidence" value="ECO:0007669"/>
    <property type="project" value="UniProtKB-SubCell"/>
</dbReference>
<evidence type="ECO:0000256" key="7">
    <source>
        <dbReference type="ARBA" id="ARBA00023136"/>
    </source>
</evidence>
<evidence type="ECO:0000256" key="2">
    <source>
        <dbReference type="ARBA" id="ARBA00022448"/>
    </source>
</evidence>
<evidence type="ECO:0000256" key="1">
    <source>
        <dbReference type="ARBA" id="ARBA00004141"/>
    </source>
</evidence>